<name>A0ABD3I4L2_9MARC</name>
<organism evidence="2 3">
    <name type="scientific">Riccia sorocarpa</name>
    <dbReference type="NCBI Taxonomy" id="122646"/>
    <lineage>
        <taxon>Eukaryota</taxon>
        <taxon>Viridiplantae</taxon>
        <taxon>Streptophyta</taxon>
        <taxon>Embryophyta</taxon>
        <taxon>Marchantiophyta</taxon>
        <taxon>Marchantiopsida</taxon>
        <taxon>Marchantiidae</taxon>
        <taxon>Marchantiales</taxon>
        <taxon>Ricciaceae</taxon>
        <taxon>Riccia</taxon>
    </lineage>
</organism>
<dbReference type="Proteomes" id="UP001633002">
    <property type="component" value="Unassembled WGS sequence"/>
</dbReference>
<proteinExistence type="predicted"/>
<evidence type="ECO:0000313" key="3">
    <source>
        <dbReference type="Proteomes" id="UP001633002"/>
    </source>
</evidence>
<dbReference type="AlphaFoldDB" id="A0ABD3I4L2"/>
<accession>A0ABD3I4L2</accession>
<feature type="domain" description="Reverse transcriptase zinc-binding" evidence="1">
    <location>
        <begin position="106"/>
        <end position="165"/>
    </location>
</feature>
<evidence type="ECO:0000259" key="1">
    <source>
        <dbReference type="Pfam" id="PF13966"/>
    </source>
</evidence>
<reference evidence="2 3" key="1">
    <citation type="submission" date="2024-09" db="EMBL/GenBank/DDBJ databases">
        <title>Chromosome-scale assembly of Riccia sorocarpa.</title>
        <authorList>
            <person name="Paukszto L."/>
        </authorList>
    </citation>
    <scope>NUCLEOTIDE SEQUENCE [LARGE SCALE GENOMIC DNA]</scope>
    <source>
        <strain evidence="2">LP-2024</strain>
        <tissue evidence="2">Aerial parts of the thallus</tissue>
    </source>
</reference>
<gene>
    <name evidence="2" type="ORF">R1sor_012604</name>
</gene>
<keyword evidence="3" id="KW-1185">Reference proteome</keyword>
<dbReference type="InterPro" id="IPR026960">
    <property type="entry name" value="RVT-Znf"/>
</dbReference>
<evidence type="ECO:0000313" key="2">
    <source>
        <dbReference type="EMBL" id="KAL3698528.1"/>
    </source>
</evidence>
<protein>
    <recommendedName>
        <fullName evidence="1">Reverse transcriptase zinc-binding domain-containing protein</fullName>
    </recommendedName>
</protein>
<sequence>MAYVDQLADRDGRLDMHRIQEGPNGLSWVTPGDREFETWLRSLMVGSNKLVKVQGWVWQQKWKVGESWGQTAKFWANLTGWRTPSYRKLNRYWGAQSAPSEWKDKWRRWRQGSLLPKHKLEIWRVLQQGFATLDMASKWGVSDGTCQVCQREKETLIHLMWECSGVRDRALWIAGVVGGSRQASFIMVLDEALKGPGGGCVPKIFGGGQK</sequence>
<comment type="caution">
    <text evidence="2">The sequence shown here is derived from an EMBL/GenBank/DDBJ whole genome shotgun (WGS) entry which is preliminary data.</text>
</comment>
<dbReference type="Pfam" id="PF13966">
    <property type="entry name" value="zf-RVT"/>
    <property type="match status" value="1"/>
</dbReference>
<dbReference type="EMBL" id="JBJQOH010000002">
    <property type="protein sequence ID" value="KAL3698528.1"/>
    <property type="molecule type" value="Genomic_DNA"/>
</dbReference>